<keyword evidence="5 6" id="KW-0472">Membrane</keyword>
<feature type="domain" description="Major facilitator superfamily associated" evidence="7">
    <location>
        <begin position="1"/>
        <end position="111"/>
    </location>
</feature>
<evidence type="ECO:0000313" key="8">
    <source>
        <dbReference type="EMBL" id="CAL1295804.1"/>
    </source>
</evidence>
<keyword evidence="9" id="KW-1185">Reference proteome</keyword>
<dbReference type="EMBL" id="CAXIEN010000379">
    <property type="protein sequence ID" value="CAL1295804.1"/>
    <property type="molecule type" value="Genomic_DNA"/>
</dbReference>
<evidence type="ECO:0000256" key="4">
    <source>
        <dbReference type="ARBA" id="ARBA00022989"/>
    </source>
</evidence>
<evidence type="ECO:0000256" key="6">
    <source>
        <dbReference type="SAM" id="Phobius"/>
    </source>
</evidence>
<evidence type="ECO:0000313" key="9">
    <source>
        <dbReference type="Proteomes" id="UP001497382"/>
    </source>
</evidence>
<dbReference type="InterPro" id="IPR024989">
    <property type="entry name" value="MFS_assoc_dom"/>
</dbReference>
<keyword evidence="3 6" id="KW-0812">Transmembrane</keyword>
<sequence length="150" mass="17249">MPILYASKWLFYKIGVRSFFILSLLSYVFYFAFSLMREPWLVMGFELANIFAYLLFWLAVMRYCEESAPVEMQATTKGIAGVLHFNIARIGASMVGGYVMNNYGGRTAYQMIGYICLGYAVIYRTDLVIQHLLKKKAGVWLKRDKCETAI</sequence>
<evidence type="ECO:0000256" key="1">
    <source>
        <dbReference type="ARBA" id="ARBA00004141"/>
    </source>
</evidence>
<feature type="transmembrane region" description="Helical" evidence="6">
    <location>
        <begin position="39"/>
        <end position="60"/>
    </location>
</feature>
<accession>A0AAV2BK34</accession>
<organism evidence="8 9">
    <name type="scientific">Larinioides sclopetarius</name>
    <dbReference type="NCBI Taxonomy" id="280406"/>
    <lineage>
        <taxon>Eukaryota</taxon>
        <taxon>Metazoa</taxon>
        <taxon>Ecdysozoa</taxon>
        <taxon>Arthropoda</taxon>
        <taxon>Chelicerata</taxon>
        <taxon>Arachnida</taxon>
        <taxon>Araneae</taxon>
        <taxon>Araneomorphae</taxon>
        <taxon>Entelegynae</taxon>
        <taxon>Araneoidea</taxon>
        <taxon>Araneidae</taxon>
        <taxon>Larinioides</taxon>
    </lineage>
</organism>
<feature type="transmembrane region" description="Helical" evidence="6">
    <location>
        <begin position="81"/>
        <end position="100"/>
    </location>
</feature>
<evidence type="ECO:0000256" key="5">
    <source>
        <dbReference type="ARBA" id="ARBA00023136"/>
    </source>
</evidence>
<keyword evidence="4 6" id="KW-1133">Transmembrane helix</keyword>
<name>A0AAV2BK34_9ARAC</name>
<feature type="transmembrane region" description="Helical" evidence="6">
    <location>
        <begin position="12"/>
        <end position="33"/>
    </location>
</feature>
<feature type="transmembrane region" description="Helical" evidence="6">
    <location>
        <begin position="112"/>
        <end position="133"/>
    </location>
</feature>
<comment type="caution">
    <text evidence="8">The sequence shown here is derived from an EMBL/GenBank/DDBJ whole genome shotgun (WGS) entry which is preliminary data.</text>
</comment>
<comment type="subcellular location">
    <subcellularLocation>
        <location evidence="1">Membrane</location>
        <topology evidence="1">Multi-pass membrane protein</topology>
    </subcellularLocation>
</comment>
<dbReference type="PANTHER" id="PTHR16172:SF41">
    <property type="entry name" value="MAJOR FACILITATOR SUPERFAMILY DOMAIN-CONTAINING PROTEIN 6-LIKE"/>
    <property type="match status" value="1"/>
</dbReference>
<gene>
    <name evidence="8" type="ORF">LARSCL_LOCUS19480</name>
</gene>
<evidence type="ECO:0000256" key="2">
    <source>
        <dbReference type="ARBA" id="ARBA00005241"/>
    </source>
</evidence>
<dbReference type="InterPro" id="IPR036259">
    <property type="entry name" value="MFS_trans_sf"/>
</dbReference>
<protein>
    <recommendedName>
        <fullName evidence="7">Major facilitator superfamily associated domain-containing protein</fullName>
    </recommendedName>
</protein>
<dbReference type="Proteomes" id="UP001497382">
    <property type="component" value="Unassembled WGS sequence"/>
</dbReference>
<dbReference type="InterPro" id="IPR051717">
    <property type="entry name" value="MFS_MFSD6"/>
</dbReference>
<comment type="similarity">
    <text evidence="2">Belongs to the major facilitator superfamily. MFSD6 family.</text>
</comment>
<dbReference type="Pfam" id="PF12832">
    <property type="entry name" value="MFS_1_like"/>
    <property type="match status" value="1"/>
</dbReference>
<dbReference type="PANTHER" id="PTHR16172">
    <property type="entry name" value="MAJOR FACILITATOR SUPERFAMILY DOMAIN-CONTAINING PROTEIN 6-LIKE"/>
    <property type="match status" value="1"/>
</dbReference>
<dbReference type="GO" id="GO:0016020">
    <property type="term" value="C:membrane"/>
    <property type="evidence" value="ECO:0007669"/>
    <property type="project" value="UniProtKB-SubCell"/>
</dbReference>
<proteinExistence type="inferred from homology"/>
<dbReference type="Gene3D" id="1.20.1250.20">
    <property type="entry name" value="MFS general substrate transporter like domains"/>
    <property type="match status" value="1"/>
</dbReference>
<reference evidence="8 9" key="1">
    <citation type="submission" date="2024-04" db="EMBL/GenBank/DDBJ databases">
        <authorList>
            <person name="Rising A."/>
            <person name="Reimegard J."/>
            <person name="Sonavane S."/>
            <person name="Akerstrom W."/>
            <person name="Nylinder S."/>
            <person name="Hedman E."/>
            <person name="Kallberg Y."/>
        </authorList>
    </citation>
    <scope>NUCLEOTIDE SEQUENCE [LARGE SCALE GENOMIC DNA]</scope>
</reference>
<dbReference type="SUPFAM" id="SSF103473">
    <property type="entry name" value="MFS general substrate transporter"/>
    <property type="match status" value="1"/>
</dbReference>
<evidence type="ECO:0000259" key="7">
    <source>
        <dbReference type="Pfam" id="PF12832"/>
    </source>
</evidence>
<dbReference type="AlphaFoldDB" id="A0AAV2BK34"/>
<evidence type="ECO:0000256" key="3">
    <source>
        <dbReference type="ARBA" id="ARBA00022692"/>
    </source>
</evidence>